<accession>A0AAE9E2W4</accession>
<feature type="compositionally biased region" description="Polar residues" evidence="1">
    <location>
        <begin position="89"/>
        <end position="111"/>
    </location>
</feature>
<evidence type="ECO:0000256" key="1">
    <source>
        <dbReference type="SAM" id="MobiDB-lite"/>
    </source>
</evidence>
<dbReference type="AlphaFoldDB" id="A0AAE9E2W4"/>
<dbReference type="Proteomes" id="UP000829354">
    <property type="component" value="Chromosome I"/>
</dbReference>
<feature type="region of interest" description="Disordered" evidence="1">
    <location>
        <begin position="32"/>
        <end position="111"/>
    </location>
</feature>
<sequence length="111" mass="12783">MLQIFNIPGVGEGSLQHMVFYPTVEQAKAETAHLEDPYYQQKKMNYQQREEASDYQPEDSSTAQYQEYNPYAKPRTPPQEEEDIGDYVYNTTAPVEQNGASPQPNEYNPEV</sequence>
<feature type="compositionally biased region" description="Polar residues" evidence="1">
    <location>
        <begin position="58"/>
        <end position="67"/>
    </location>
</feature>
<evidence type="ECO:0000313" key="2">
    <source>
        <dbReference type="EMBL" id="UMM13940.1"/>
    </source>
</evidence>
<keyword evidence="3" id="KW-1185">Reference proteome</keyword>
<dbReference type="EMBL" id="CP092620">
    <property type="protein sequence ID" value="UMM13940.1"/>
    <property type="molecule type" value="Genomic_DNA"/>
</dbReference>
<reference evidence="2 3" key="1">
    <citation type="submission" date="2022-04" db="EMBL/GenBank/DDBJ databases">
        <title>Chromosome-level reference genomes for two strains of Caenorhabditis briggsae: an improved platform for comparative genomics.</title>
        <authorList>
            <person name="Stevens L."/>
            <person name="Andersen E."/>
        </authorList>
    </citation>
    <scope>NUCLEOTIDE SEQUENCE [LARGE SCALE GENOMIC DNA]</scope>
    <source>
        <strain evidence="2">VX34</strain>
        <tissue evidence="2">Whole-organism</tissue>
    </source>
</reference>
<protein>
    <submittedName>
        <fullName evidence="2">Uncharacterized protein</fullName>
    </submittedName>
</protein>
<organism evidence="2 3">
    <name type="scientific">Caenorhabditis briggsae</name>
    <dbReference type="NCBI Taxonomy" id="6238"/>
    <lineage>
        <taxon>Eukaryota</taxon>
        <taxon>Metazoa</taxon>
        <taxon>Ecdysozoa</taxon>
        <taxon>Nematoda</taxon>
        <taxon>Chromadorea</taxon>
        <taxon>Rhabditida</taxon>
        <taxon>Rhabditina</taxon>
        <taxon>Rhabditomorpha</taxon>
        <taxon>Rhabditoidea</taxon>
        <taxon>Rhabditidae</taxon>
        <taxon>Peloderinae</taxon>
        <taxon>Caenorhabditis</taxon>
    </lineage>
</organism>
<name>A0AAE9E2W4_CAEBR</name>
<gene>
    <name evidence="2" type="ORF">L5515_001972</name>
</gene>
<proteinExistence type="predicted"/>
<evidence type="ECO:0000313" key="3">
    <source>
        <dbReference type="Proteomes" id="UP000829354"/>
    </source>
</evidence>